<name>A0A0F9JXZ9_9ZZZZ</name>
<accession>A0A0F9JXZ9</accession>
<organism evidence="1">
    <name type="scientific">marine sediment metagenome</name>
    <dbReference type="NCBI Taxonomy" id="412755"/>
    <lineage>
        <taxon>unclassified sequences</taxon>
        <taxon>metagenomes</taxon>
        <taxon>ecological metagenomes</taxon>
    </lineage>
</organism>
<comment type="caution">
    <text evidence="1">The sequence shown here is derived from an EMBL/GenBank/DDBJ whole genome shotgun (WGS) entry which is preliminary data.</text>
</comment>
<sequence>PEEARRRRDLIQKARRKEDDGEYLDGTFSLCRQACDKLEGASSTLGEAHTILEVVDKKVPEEDENIQLRELLKATVSAQSRISSIVRSFQRLEGRVRQKEEEDRKHFEDAVALLHQACAKMMDASVVIGEANKLAELTDRRARMGAGSRITLSRRIHSKEFLRAISGVRGNLLRIMRAARTTADLQEGAVREAINSEAIFE</sequence>
<gene>
    <name evidence="1" type="ORF">LCGC14_1398560</name>
</gene>
<proteinExistence type="predicted"/>
<protein>
    <submittedName>
        <fullName evidence="1">Uncharacterized protein</fullName>
    </submittedName>
</protein>
<feature type="non-terminal residue" evidence="1">
    <location>
        <position position="1"/>
    </location>
</feature>
<dbReference type="EMBL" id="LAZR01009112">
    <property type="protein sequence ID" value="KKM74618.1"/>
    <property type="molecule type" value="Genomic_DNA"/>
</dbReference>
<dbReference type="AlphaFoldDB" id="A0A0F9JXZ9"/>
<evidence type="ECO:0000313" key="1">
    <source>
        <dbReference type="EMBL" id="KKM74618.1"/>
    </source>
</evidence>
<reference evidence="1" key="1">
    <citation type="journal article" date="2015" name="Nature">
        <title>Complex archaea that bridge the gap between prokaryotes and eukaryotes.</title>
        <authorList>
            <person name="Spang A."/>
            <person name="Saw J.H."/>
            <person name="Jorgensen S.L."/>
            <person name="Zaremba-Niedzwiedzka K."/>
            <person name="Martijn J."/>
            <person name="Lind A.E."/>
            <person name="van Eijk R."/>
            <person name="Schleper C."/>
            <person name="Guy L."/>
            <person name="Ettema T.J."/>
        </authorList>
    </citation>
    <scope>NUCLEOTIDE SEQUENCE</scope>
</reference>